<proteinExistence type="predicted"/>
<evidence type="ECO:0000256" key="1">
    <source>
        <dbReference type="SAM" id="MobiDB-lite"/>
    </source>
</evidence>
<feature type="compositionally biased region" description="Basic and acidic residues" evidence="1">
    <location>
        <begin position="258"/>
        <end position="272"/>
    </location>
</feature>
<dbReference type="InterPro" id="IPR001357">
    <property type="entry name" value="BRCT_dom"/>
</dbReference>
<feature type="region of interest" description="Disordered" evidence="1">
    <location>
        <begin position="25"/>
        <end position="46"/>
    </location>
</feature>
<dbReference type="InterPro" id="IPR043502">
    <property type="entry name" value="DNA/RNA_pol_sf"/>
</dbReference>
<comment type="caution">
    <text evidence="5">The sequence shown here is derived from an EMBL/GenBank/DDBJ whole genome shotgun (WGS) entry which is preliminary data.</text>
</comment>
<evidence type="ECO:0000259" key="4">
    <source>
        <dbReference type="PROSITE" id="PS50173"/>
    </source>
</evidence>
<feature type="domain" description="UmuC" evidence="4">
    <location>
        <begin position="372"/>
        <end position="446"/>
    </location>
</feature>
<dbReference type="GO" id="GO:0070987">
    <property type="term" value="P:error-free translesion synthesis"/>
    <property type="evidence" value="ECO:0007669"/>
    <property type="project" value="TreeGrafter"/>
</dbReference>
<accession>A0AAD5C943</accession>
<evidence type="ECO:0000313" key="6">
    <source>
        <dbReference type="Proteomes" id="UP001206925"/>
    </source>
</evidence>
<dbReference type="GO" id="GO:0017125">
    <property type="term" value="F:deoxycytidyl transferase activity"/>
    <property type="evidence" value="ECO:0007669"/>
    <property type="project" value="TreeGrafter"/>
</dbReference>
<dbReference type="PANTHER" id="PTHR45990:SF1">
    <property type="entry name" value="DNA REPAIR PROTEIN REV1"/>
    <property type="match status" value="1"/>
</dbReference>
<gene>
    <name evidence="5" type="ORF">M8C21_006250</name>
</gene>
<evidence type="ECO:0000259" key="3">
    <source>
        <dbReference type="PROSITE" id="PS50172"/>
    </source>
</evidence>
<feature type="compositionally biased region" description="Low complexity" evidence="1">
    <location>
        <begin position="94"/>
        <end position="103"/>
    </location>
</feature>
<dbReference type="PROSITE" id="PS50172">
    <property type="entry name" value="BRCT"/>
    <property type="match status" value="1"/>
</dbReference>
<dbReference type="GO" id="GO:0005634">
    <property type="term" value="C:nucleus"/>
    <property type="evidence" value="ECO:0007669"/>
    <property type="project" value="TreeGrafter"/>
</dbReference>
<dbReference type="InterPro" id="IPR001126">
    <property type="entry name" value="UmuC"/>
</dbReference>
<dbReference type="GO" id="GO:0042276">
    <property type="term" value="P:error-prone translesion synthesis"/>
    <property type="evidence" value="ECO:0007669"/>
    <property type="project" value="TreeGrafter"/>
</dbReference>
<reference evidence="5" key="1">
    <citation type="submission" date="2022-06" db="EMBL/GenBank/DDBJ databases">
        <title>Uncovering the hologenomic basis of an extraordinary plant invasion.</title>
        <authorList>
            <person name="Bieker V.C."/>
            <person name="Martin M.D."/>
            <person name="Gilbert T."/>
            <person name="Hodgins K."/>
            <person name="Battlay P."/>
            <person name="Petersen B."/>
            <person name="Wilson J."/>
        </authorList>
    </citation>
    <scope>NUCLEOTIDE SEQUENCE</scope>
    <source>
        <strain evidence="5">AA19_3_7</strain>
        <tissue evidence="5">Leaf</tissue>
    </source>
</reference>
<name>A0AAD5C943_AMBAR</name>
<dbReference type="Gene3D" id="3.40.1170.60">
    <property type="match status" value="1"/>
</dbReference>
<evidence type="ECO:0000256" key="2">
    <source>
        <dbReference type="SAM" id="SignalP"/>
    </source>
</evidence>
<dbReference type="PANTHER" id="PTHR45990">
    <property type="entry name" value="DNA REPAIR PROTEIN REV1"/>
    <property type="match status" value="1"/>
</dbReference>
<dbReference type="SUPFAM" id="SSF52113">
    <property type="entry name" value="BRCT domain"/>
    <property type="match status" value="1"/>
</dbReference>
<feature type="chain" id="PRO_5042168651" description="BRCT domain-containing protein" evidence="2">
    <location>
        <begin position="24"/>
        <end position="446"/>
    </location>
</feature>
<dbReference type="AlphaFoldDB" id="A0AAD5C943"/>
<protein>
    <recommendedName>
        <fullName evidence="7">BRCT domain-containing protein</fullName>
    </recommendedName>
</protein>
<keyword evidence="2" id="KW-0732">Signal</keyword>
<dbReference type="SUPFAM" id="SSF56672">
    <property type="entry name" value="DNA/RNA polymerases"/>
    <property type="match status" value="1"/>
</dbReference>
<sequence>MVVVAMVSRWLQVVVVVVPGVAGESVAGGPADVPDEAEEGVDGGTNGGGINAGHWWWWRIFNSTNTNNNNNNTKKKKKRDGDSGQKTLGMAWGSNSRSSSFPSSPFTDFGSYMAVKNRKLHEQFDAEASTSSHGGSGSKKPIFHGVSIFVDGYTVPSSQELRGYMLKHGGRSFSRGLPVVKPTWVLDSVAADKLLRVPYQLDQLASETNNQPKLSAFLGLRSNLVLCDPANAPMTSDIIISEVGDSTEDIKQPNQESDFSKHDTYNEAKDEEPTCSNKSENEVAETNDGSCYSDIQKTTESLWMISGSSKKGHSTPFDPNFVETYFKVRRVICLLRTLGYTSLALGEIGTANVFAIRLMSLDRQAPLVLVIRNRPELWDKPVAVCHSDNPRGTSEISSANYPARDHGVKAGIFVRAAKAYCPHLVIVPYDFEAYEEVCLLMAPLLL</sequence>
<dbReference type="InterPro" id="IPR036420">
    <property type="entry name" value="BRCT_dom_sf"/>
</dbReference>
<evidence type="ECO:0000313" key="5">
    <source>
        <dbReference type="EMBL" id="KAI7737611.1"/>
    </source>
</evidence>
<feature type="domain" description="BRCT" evidence="3">
    <location>
        <begin position="138"/>
        <end position="195"/>
    </location>
</feature>
<evidence type="ECO:0008006" key="7">
    <source>
        <dbReference type="Google" id="ProtNLM"/>
    </source>
</evidence>
<dbReference type="EMBL" id="JAMZMK010008987">
    <property type="protein sequence ID" value="KAI7737611.1"/>
    <property type="molecule type" value="Genomic_DNA"/>
</dbReference>
<feature type="region of interest" description="Disordered" evidence="1">
    <location>
        <begin position="249"/>
        <end position="290"/>
    </location>
</feature>
<dbReference type="FunFam" id="3.40.1170.60:FF:000004">
    <property type="entry name" value="DNA repair protein REV1"/>
    <property type="match status" value="1"/>
</dbReference>
<organism evidence="5 6">
    <name type="scientific">Ambrosia artemisiifolia</name>
    <name type="common">Common ragweed</name>
    <dbReference type="NCBI Taxonomy" id="4212"/>
    <lineage>
        <taxon>Eukaryota</taxon>
        <taxon>Viridiplantae</taxon>
        <taxon>Streptophyta</taxon>
        <taxon>Embryophyta</taxon>
        <taxon>Tracheophyta</taxon>
        <taxon>Spermatophyta</taxon>
        <taxon>Magnoliopsida</taxon>
        <taxon>eudicotyledons</taxon>
        <taxon>Gunneridae</taxon>
        <taxon>Pentapetalae</taxon>
        <taxon>asterids</taxon>
        <taxon>campanulids</taxon>
        <taxon>Asterales</taxon>
        <taxon>Asteraceae</taxon>
        <taxon>Asteroideae</taxon>
        <taxon>Heliantheae alliance</taxon>
        <taxon>Heliantheae</taxon>
        <taxon>Ambrosia</taxon>
    </lineage>
</organism>
<dbReference type="Proteomes" id="UP001206925">
    <property type="component" value="Unassembled WGS sequence"/>
</dbReference>
<dbReference type="GO" id="GO:0006281">
    <property type="term" value="P:DNA repair"/>
    <property type="evidence" value="ECO:0007669"/>
    <property type="project" value="InterPro"/>
</dbReference>
<dbReference type="Pfam" id="PF00817">
    <property type="entry name" value="IMS"/>
    <property type="match status" value="1"/>
</dbReference>
<feature type="region of interest" description="Disordered" evidence="1">
    <location>
        <begin position="66"/>
        <end position="103"/>
    </location>
</feature>
<feature type="signal peptide" evidence="2">
    <location>
        <begin position="1"/>
        <end position="23"/>
    </location>
</feature>
<dbReference type="GO" id="GO:0003887">
    <property type="term" value="F:DNA-directed DNA polymerase activity"/>
    <property type="evidence" value="ECO:0007669"/>
    <property type="project" value="TreeGrafter"/>
</dbReference>
<keyword evidence="6" id="KW-1185">Reference proteome</keyword>
<dbReference type="PROSITE" id="PS50173">
    <property type="entry name" value="UMUC"/>
    <property type="match status" value="1"/>
</dbReference>